<name>A0AAP8S1P6_BURGA</name>
<feature type="chain" id="PRO_5043285173" evidence="1">
    <location>
        <begin position="28"/>
        <end position="65"/>
    </location>
</feature>
<dbReference type="AlphaFoldDB" id="A0AAP8S1P6"/>
<accession>A0AAP8S1P6</accession>
<gene>
    <name evidence="2" type="ORF">DM48_3993</name>
    <name evidence="3" type="ORF">NYZ96_01350</name>
</gene>
<dbReference type="Proteomes" id="UP000029590">
    <property type="component" value="Unassembled WGS sequence"/>
</dbReference>
<dbReference type="Proteomes" id="UP001059745">
    <property type="component" value="Chromosome 1"/>
</dbReference>
<protein>
    <submittedName>
        <fullName evidence="2">Uncharacterized protein</fullName>
    </submittedName>
</protein>
<feature type="signal peptide" evidence="1">
    <location>
        <begin position="1"/>
        <end position="27"/>
    </location>
</feature>
<dbReference type="EMBL" id="JPGG01000015">
    <property type="protein sequence ID" value="KGC17463.1"/>
    <property type="molecule type" value="Genomic_DNA"/>
</dbReference>
<evidence type="ECO:0000313" key="2">
    <source>
        <dbReference type="EMBL" id="KGC17463.1"/>
    </source>
</evidence>
<keyword evidence="1" id="KW-0732">Signal</keyword>
<sequence>MNTRHIQNFLMVSTAFFAMTGPLRSQGASALAAASAPMLQITPAGDAIAPAGVTVTTQVSGAPKA</sequence>
<evidence type="ECO:0000313" key="3">
    <source>
        <dbReference type="EMBL" id="UWX70452.1"/>
    </source>
</evidence>
<reference evidence="3" key="2">
    <citation type="submission" date="2022-09" db="EMBL/GenBank/DDBJ databases">
        <title>Genomic of Burkholderia gladioli.</title>
        <authorList>
            <person name="Wu H."/>
        </authorList>
    </citation>
    <scope>NUCLEOTIDE SEQUENCE</scope>
    <source>
        <strain evidence="3">ZN-S4</strain>
    </source>
</reference>
<reference evidence="2 4" key="1">
    <citation type="submission" date="2014-04" db="EMBL/GenBank/DDBJ databases">
        <authorList>
            <person name="Bishop-Lilly K.A."/>
            <person name="Broomall S.M."/>
            <person name="Chain P.S."/>
            <person name="Chertkov O."/>
            <person name="Coyne S.R."/>
            <person name="Daligault H.E."/>
            <person name="Davenport K.W."/>
            <person name="Erkkila T."/>
            <person name="Frey K.G."/>
            <person name="Gibbons H.S."/>
            <person name="Gu W."/>
            <person name="Jaissle J."/>
            <person name="Johnson S.L."/>
            <person name="Koroleva G.I."/>
            <person name="Ladner J.T."/>
            <person name="Lo C.-C."/>
            <person name="Minogue T.D."/>
            <person name="Munk C."/>
            <person name="Palacios G.F."/>
            <person name="Redden C.L."/>
            <person name="Rosenzweig C.N."/>
            <person name="Scholz M.B."/>
            <person name="Teshima H."/>
            <person name="Xu Y."/>
        </authorList>
    </citation>
    <scope>NUCLEOTIDE SEQUENCE [LARGE SCALE GENOMIC DNA]</scope>
    <source>
        <strain evidence="4">gladioli</strain>
        <strain evidence="2">Gladioli</strain>
    </source>
</reference>
<evidence type="ECO:0000313" key="4">
    <source>
        <dbReference type="Proteomes" id="UP000029590"/>
    </source>
</evidence>
<dbReference type="GeneID" id="66456155"/>
<evidence type="ECO:0000256" key="1">
    <source>
        <dbReference type="SAM" id="SignalP"/>
    </source>
</evidence>
<proteinExistence type="predicted"/>
<dbReference type="EMBL" id="CP104214">
    <property type="protein sequence ID" value="UWX70452.1"/>
    <property type="molecule type" value="Genomic_DNA"/>
</dbReference>
<organism evidence="2 4">
    <name type="scientific">Burkholderia gladioli</name>
    <name type="common">Pseudomonas marginata</name>
    <name type="synonym">Phytomonas marginata</name>
    <dbReference type="NCBI Taxonomy" id="28095"/>
    <lineage>
        <taxon>Bacteria</taxon>
        <taxon>Pseudomonadati</taxon>
        <taxon>Pseudomonadota</taxon>
        <taxon>Betaproteobacteria</taxon>
        <taxon>Burkholderiales</taxon>
        <taxon>Burkholderiaceae</taxon>
        <taxon>Burkholderia</taxon>
    </lineage>
</organism>
<dbReference type="RefSeq" id="WP_013696337.1">
    <property type="nucleotide sequence ID" value="NZ_CADEPP010000007.1"/>
</dbReference>
<dbReference type="KEGG" id="bgo:BM43_1649"/>